<dbReference type="AlphaFoldDB" id="A0A542YVP4"/>
<organism evidence="7 8">
    <name type="scientific">Ornithinicoccus hortensis</name>
    <dbReference type="NCBI Taxonomy" id="82346"/>
    <lineage>
        <taxon>Bacteria</taxon>
        <taxon>Bacillati</taxon>
        <taxon>Actinomycetota</taxon>
        <taxon>Actinomycetes</taxon>
        <taxon>Micrococcales</taxon>
        <taxon>Intrasporangiaceae</taxon>
        <taxon>Ornithinicoccus</taxon>
    </lineage>
</organism>
<proteinExistence type="inferred from homology"/>
<keyword evidence="2" id="KW-0378">Hydrolase</keyword>
<keyword evidence="3" id="KW-0865">Zymogen</keyword>
<evidence type="ECO:0000313" key="7">
    <source>
        <dbReference type="EMBL" id="TQL52147.1"/>
    </source>
</evidence>
<dbReference type="Gene3D" id="1.10.439.10">
    <property type="entry name" value="Penicillin Amidohydrolase, domain 1"/>
    <property type="match status" value="1"/>
</dbReference>
<reference evidence="7 8" key="1">
    <citation type="submission" date="2019-06" db="EMBL/GenBank/DDBJ databases">
        <title>Sequencing the genomes of 1000 actinobacteria strains.</title>
        <authorList>
            <person name="Klenk H.-P."/>
        </authorList>
    </citation>
    <scope>NUCLEOTIDE SEQUENCE [LARGE SCALE GENOMIC DNA]</scope>
    <source>
        <strain evidence="7 8">DSM 12335</strain>
    </source>
</reference>
<dbReference type="SUPFAM" id="SSF56235">
    <property type="entry name" value="N-terminal nucleophile aminohydrolases (Ntn hydrolases)"/>
    <property type="match status" value="1"/>
</dbReference>
<dbReference type="Pfam" id="PF01804">
    <property type="entry name" value="Penicil_amidase"/>
    <property type="match status" value="1"/>
</dbReference>
<gene>
    <name evidence="7" type="ORF">FB467_3319</name>
</gene>
<evidence type="ECO:0000256" key="5">
    <source>
        <dbReference type="PIRSR" id="PIRSR001227-2"/>
    </source>
</evidence>
<dbReference type="InterPro" id="IPR014395">
    <property type="entry name" value="Pen/GL7ACA/AHL_acylase"/>
</dbReference>
<dbReference type="InterPro" id="IPR029055">
    <property type="entry name" value="Ntn_hydrolases_N"/>
</dbReference>
<evidence type="ECO:0000313" key="8">
    <source>
        <dbReference type="Proteomes" id="UP000319516"/>
    </source>
</evidence>
<dbReference type="Gene3D" id="2.30.120.10">
    <property type="match status" value="1"/>
</dbReference>
<evidence type="ECO:0000256" key="6">
    <source>
        <dbReference type="SAM" id="MobiDB-lite"/>
    </source>
</evidence>
<keyword evidence="5" id="KW-0479">Metal-binding</keyword>
<feature type="region of interest" description="Disordered" evidence="6">
    <location>
        <begin position="239"/>
        <end position="280"/>
    </location>
</feature>
<dbReference type="Gene3D" id="1.10.1400.10">
    <property type="match status" value="1"/>
</dbReference>
<dbReference type="GO" id="GO:0016811">
    <property type="term" value="F:hydrolase activity, acting on carbon-nitrogen (but not peptide) bonds, in linear amides"/>
    <property type="evidence" value="ECO:0007669"/>
    <property type="project" value="InterPro"/>
</dbReference>
<protein>
    <submittedName>
        <fullName evidence="7">Penicillin amidase</fullName>
    </submittedName>
</protein>
<dbReference type="PIRSF" id="PIRSF001227">
    <property type="entry name" value="Pen_acylase"/>
    <property type="match status" value="1"/>
</dbReference>
<dbReference type="InterPro" id="IPR002692">
    <property type="entry name" value="S45"/>
</dbReference>
<name>A0A542YVP4_9MICO</name>
<comment type="cofactor">
    <cofactor evidence="5">
        <name>Ca(2+)</name>
        <dbReference type="ChEBI" id="CHEBI:29108"/>
    </cofactor>
    <text evidence="5">Binds 1 Ca(2+) ion per dimer.</text>
</comment>
<dbReference type="InterPro" id="IPR023343">
    <property type="entry name" value="Penicillin_amidase_dom1"/>
</dbReference>
<evidence type="ECO:0000256" key="1">
    <source>
        <dbReference type="ARBA" id="ARBA00006586"/>
    </source>
</evidence>
<dbReference type="GO" id="GO:0046872">
    <property type="term" value="F:metal ion binding"/>
    <property type="evidence" value="ECO:0007669"/>
    <property type="project" value="UniProtKB-KW"/>
</dbReference>
<dbReference type="PANTHER" id="PTHR34218:SF4">
    <property type="entry name" value="ACYL-HOMOSERINE LACTONE ACYLASE QUIP"/>
    <property type="match status" value="1"/>
</dbReference>
<dbReference type="GO" id="GO:0017000">
    <property type="term" value="P:antibiotic biosynthetic process"/>
    <property type="evidence" value="ECO:0007669"/>
    <property type="project" value="InterPro"/>
</dbReference>
<keyword evidence="8" id="KW-1185">Reference proteome</keyword>
<dbReference type="Proteomes" id="UP000319516">
    <property type="component" value="Unassembled WGS sequence"/>
</dbReference>
<evidence type="ECO:0000256" key="3">
    <source>
        <dbReference type="ARBA" id="ARBA00023145"/>
    </source>
</evidence>
<feature type="active site" description="Nucleophile" evidence="4">
    <location>
        <position position="307"/>
    </location>
</feature>
<accession>A0A542YVP4</accession>
<dbReference type="RefSeq" id="WP_141786057.1">
    <property type="nucleotide sequence ID" value="NZ_BAAAIK010000001.1"/>
</dbReference>
<dbReference type="PANTHER" id="PTHR34218">
    <property type="entry name" value="PEPTIDASE S45 PENICILLIN AMIDASE"/>
    <property type="match status" value="1"/>
</dbReference>
<dbReference type="Gene3D" id="3.60.20.10">
    <property type="entry name" value="Glutamine Phosphoribosylpyrophosphate, subunit 1, domain 1"/>
    <property type="match status" value="1"/>
</dbReference>
<evidence type="ECO:0000256" key="4">
    <source>
        <dbReference type="PIRSR" id="PIRSR001227-1"/>
    </source>
</evidence>
<evidence type="ECO:0000256" key="2">
    <source>
        <dbReference type="ARBA" id="ARBA00022801"/>
    </source>
</evidence>
<dbReference type="InterPro" id="IPR043146">
    <property type="entry name" value="Penicillin_amidase_N_B-knob"/>
</dbReference>
<dbReference type="CDD" id="cd03747">
    <property type="entry name" value="Ntn_PGA_like"/>
    <property type="match status" value="1"/>
</dbReference>
<dbReference type="OrthoDB" id="9759796at2"/>
<feature type="binding site" evidence="5">
    <location>
        <position position="385"/>
    </location>
    <ligand>
        <name>Ca(2+)</name>
        <dbReference type="ChEBI" id="CHEBI:29108"/>
    </ligand>
</feature>
<feature type="binding site" evidence="5">
    <location>
        <position position="200"/>
    </location>
    <ligand>
        <name>Ca(2+)</name>
        <dbReference type="ChEBI" id="CHEBI:29108"/>
    </ligand>
</feature>
<feature type="binding site" evidence="5">
    <location>
        <position position="388"/>
    </location>
    <ligand>
        <name>Ca(2+)</name>
        <dbReference type="ChEBI" id="CHEBI:29108"/>
    </ligand>
</feature>
<dbReference type="InterPro" id="IPR043147">
    <property type="entry name" value="Penicillin_amidase_A-knob"/>
</dbReference>
<dbReference type="EMBL" id="VFOP01000001">
    <property type="protein sequence ID" value="TQL52147.1"/>
    <property type="molecule type" value="Genomic_DNA"/>
</dbReference>
<sequence length="882" mass="96490">MPASRLRRVLLPLVAILVIVLVAAAVLGVGLVRRSFPQTAGDLEVAGLTAPVTVVRDELGVAHLYADTPEDLFLAQGYVAAQDRFFQMDLRRHVTAGRLSELVGEAGVETDTVIRTMGWRRVAEAELPTLSPEARRYLQSYAAGVNAYLAERPSPSQVGLEYVLLAQTAPGYSIEPWDEVDSLAWLKAMAWDLRGNYTDELARARLAGDVSLNQLTSLYPDYPFDQHDPILSDDEWKADLSQGGTAVTDPADEPTDDATTGDRGGAVTPGPDPVRPKNPVDLASLERTESALAAIPPLLSGDDGVGSNSWVVSGEHTESGLPLLANDPHLGVTQPGIWMQAGLHCREVSQACPFDVSGFTFAGFPGVVIGHNQNIAWGFTNLDPDVTDFYWEDIEDGQYRRENTWVPLETRAETIRVAGGEDVEIEVRATDHGPILSDAIDGVRDAGQSAPVNGVESSQRYDVSMAWTGLEKSRTAEAVFALNSATDWEEFRAAAKLFAVPSQNLVYADTEGNIGYQAPGLIPVRQSSTTGKPPGYWPSPGWDPAYDWKGWVPFSQLPFVLNPDDGIIVTANQAVSRFNTPFLTTEWDTGYRSQRILDLLHAAAAEGPLTTDTMTTIQTDTYSEFADALVPALLEVDLDDAFYTEAQDLLRDWDRTAPASGEQSAAATYFYAVWAQVLEQTFNDELPSDLHATGNARWMTLTENLLSKPEDPWWDDKRTVGVVETRDEVLRNAMVEARLDLTRRLSKNPEDWEWGRLHRVSMSHEVFSAEGVPEIVQGIFSDGPYGMPGGSALVNANSWDAGSGTYQVTAAPSMRMVVDLADLDASRWVNQTGNSGHPFHRNYNDQTQAWIEGETYPWVHSPEAVEEAGEQTLTLLPPGSDN</sequence>
<comment type="similarity">
    <text evidence="1">Belongs to the peptidase S45 family.</text>
</comment>
<keyword evidence="5" id="KW-0106">Calcium</keyword>
<comment type="caution">
    <text evidence="7">The sequence shown here is derived from an EMBL/GenBank/DDBJ whole genome shotgun (WGS) entry which is preliminary data.</text>
</comment>